<accession>A0A371DPX5</accession>
<evidence type="ECO:0000313" key="2">
    <source>
        <dbReference type="EMBL" id="RDX54590.1"/>
    </source>
</evidence>
<keyword evidence="3" id="KW-1185">Reference proteome</keyword>
<feature type="chain" id="PRO_5016654733" description="Secreted protein" evidence="1">
    <location>
        <begin position="19"/>
        <end position="79"/>
    </location>
</feature>
<keyword evidence="1" id="KW-0732">Signal</keyword>
<sequence>MPLPHLYILLNLSTIGQGVPLTSHDTFPEHAIFFQPPTMGRRPSLCYDLRDCICYAERGMYCCGAIEGNKLWLQYCLMS</sequence>
<name>A0A371DPX5_9APHY</name>
<dbReference type="EMBL" id="KZ857384">
    <property type="protein sequence ID" value="RDX54590.1"/>
    <property type="molecule type" value="Genomic_DNA"/>
</dbReference>
<protein>
    <recommendedName>
        <fullName evidence="4">Secreted protein</fullName>
    </recommendedName>
</protein>
<reference evidence="2 3" key="1">
    <citation type="journal article" date="2018" name="Biotechnol. Biofuels">
        <title>Integrative visual omics of the white-rot fungus Polyporus brumalis exposes the biotechnological potential of its oxidative enzymes for delignifying raw plant biomass.</title>
        <authorList>
            <person name="Miyauchi S."/>
            <person name="Rancon A."/>
            <person name="Drula E."/>
            <person name="Hage H."/>
            <person name="Chaduli D."/>
            <person name="Favel A."/>
            <person name="Grisel S."/>
            <person name="Henrissat B."/>
            <person name="Herpoel-Gimbert I."/>
            <person name="Ruiz-Duenas F.J."/>
            <person name="Chevret D."/>
            <person name="Hainaut M."/>
            <person name="Lin J."/>
            <person name="Wang M."/>
            <person name="Pangilinan J."/>
            <person name="Lipzen A."/>
            <person name="Lesage-Meessen L."/>
            <person name="Navarro D."/>
            <person name="Riley R."/>
            <person name="Grigoriev I.V."/>
            <person name="Zhou S."/>
            <person name="Raouche S."/>
            <person name="Rosso M.N."/>
        </authorList>
    </citation>
    <scope>NUCLEOTIDE SEQUENCE [LARGE SCALE GENOMIC DNA]</scope>
    <source>
        <strain evidence="2 3">BRFM 1820</strain>
    </source>
</reference>
<evidence type="ECO:0000256" key="1">
    <source>
        <dbReference type="SAM" id="SignalP"/>
    </source>
</evidence>
<evidence type="ECO:0008006" key="4">
    <source>
        <dbReference type="Google" id="ProtNLM"/>
    </source>
</evidence>
<dbReference type="Proteomes" id="UP000256964">
    <property type="component" value="Unassembled WGS sequence"/>
</dbReference>
<feature type="signal peptide" evidence="1">
    <location>
        <begin position="1"/>
        <end position="18"/>
    </location>
</feature>
<organism evidence="2 3">
    <name type="scientific">Lentinus brumalis</name>
    <dbReference type="NCBI Taxonomy" id="2498619"/>
    <lineage>
        <taxon>Eukaryota</taxon>
        <taxon>Fungi</taxon>
        <taxon>Dikarya</taxon>
        <taxon>Basidiomycota</taxon>
        <taxon>Agaricomycotina</taxon>
        <taxon>Agaricomycetes</taxon>
        <taxon>Polyporales</taxon>
        <taxon>Polyporaceae</taxon>
        <taxon>Lentinus</taxon>
    </lineage>
</organism>
<gene>
    <name evidence="2" type="ORF">OH76DRAFT_1397938</name>
</gene>
<proteinExistence type="predicted"/>
<dbReference type="AlphaFoldDB" id="A0A371DPX5"/>
<evidence type="ECO:0000313" key="3">
    <source>
        <dbReference type="Proteomes" id="UP000256964"/>
    </source>
</evidence>